<evidence type="ECO:0000256" key="1">
    <source>
        <dbReference type="SAM" id="Phobius"/>
    </source>
</evidence>
<dbReference type="InterPro" id="IPR010994">
    <property type="entry name" value="RuvA_2-like"/>
</dbReference>
<dbReference type="PANTHER" id="PTHR21180:SF32">
    <property type="entry name" value="ENDONUCLEASE_EXONUCLEASE_PHOSPHATASE FAMILY DOMAIN-CONTAINING PROTEIN 1"/>
    <property type="match status" value="1"/>
</dbReference>
<name>A0A2T1M1N8_9CHRO</name>
<evidence type="ECO:0000313" key="2">
    <source>
        <dbReference type="EMBL" id="PSF38519.1"/>
    </source>
</evidence>
<keyword evidence="1" id="KW-1133">Transmembrane helix</keyword>
<dbReference type="InterPro" id="IPR051675">
    <property type="entry name" value="Endo/Exo/Phosphatase_dom_1"/>
</dbReference>
<comment type="caution">
    <text evidence="2">The sequence shown here is derived from an EMBL/GenBank/DDBJ whole genome shotgun (WGS) entry which is preliminary data.</text>
</comment>
<dbReference type="RefSeq" id="WP_106455961.1">
    <property type="nucleotide sequence ID" value="NZ_PXOH01000004.1"/>
</dbReference>
<proteinExistence type="predicted"/>
<protein>
    <submittedName>
        <fullName evidence="2">ComEA protein</fullName>
    </submittedName>
</protein>
<dbReference type="PANTHER" id="PTHR21180">
    <property type="entry name" value="ENDONUCLEASE/EXONUCLEASE/PHOSPHATASE FAMILY DOMAIN-CONTAINING PROTEIN 1"/>
    <property type="match status" value="1"/>
</dbReference>
<reference evidence="2 3" key="2">
    <citation type="submission" date="2018-03" db="EMBL/GenBank/DDBJ databases">
        <authorList>
            <person name="Keele B.F."/>
        </authorList>
    </citation>
    <scope>NUCLEOTIDE SEQUENCE [LARGE SCALE GENOMIC DNA]</scope>
    <source>
        <strain evidence="2 3">CCALA 016</strain>
    </source>
</reference>
<organism evidence="2 3">
    <name type="scientific">Aphanothece hegewaldii CCALA 016</name>
    <dbReference type="NCBI Taxonomy" id="2107694"/>
    <lineage>
        <taxon>Bacteria</taxon>
        <taxon>Bacillati</taxon>
        <taxon>Cyanobacteriota</taxon>
        <taxon>Cyanophyceae</taxon>
        <taxon>Oscillatoriophycideae</taxon>
        <taxon>Chroococcales</taxon>
        <taxon>Aphanothecaceae</taxon>
        <taxon>Aphanothece</taxon>
    </lineage>
</organism>
<dbReference type="SUPFAM" id="SSF47781">
    <property type="entry name" value="RuvA domain 2-like"/>
    <property type="match status" value="2"/>
</dbReference>
<gene>
    <name evidence="2" type="ORF">C7H19_05920</name>
</gene>
<reference evidence="2 3" key="1">
    <citation type="submission" date="2018-03" db="EMBL/GenBank/DDBJ databases">
        <title>The ancient ancestry and fast evolution of plastids.</title>
        <authorList>
            <person name="Moore K.R."/>
            <person name="Magnabosco C."/>
            <person name="Momper L."/>
            <person name="Gold D.A."/>
            <person name="Bosak T."/>
            <person name="Fournier G.P."/>
        </authorList>
    </citation>
    <scope>NUCLEOTIDE SEQUENCE [LARGE SCALE GENOMIC DNA]</scope>
    <source>
        <strain evidence="2 3">CCALA 016</strain>
    </source>
</reference>
<keyword evidence="1" id="KW-0812">Transmembrane</keyword>
<sequence length="230" mass="27258">MKLSTRKKNTLNWLWLAWVPIIGGGAIAYEGYRTKTRTWLILGTVFIIINLVYTSNQLLPFLLFWMAQILTAFYIQRKSYKKNSRVLDSFEEPQIIDKNEPKIDINKCSKDEMVYQLELPIVYANNIELLRNEGYFFTDIEELSDIAGIPKNYLKKLEPLITFRYHPEQEEDLSWRRVNSYSTTELIRCGLDEKVAQRIIEEREKNGQYYSVIDIKHRTGLSLNQYREII</sequence>
<dbReference type="EMBL" id="PXOH01000004">
    <property type="protein sequence ID" value="PSF38519.1"/>
    <property type="molecule type" value="Genomic_DNA"/>
</dbReference>
<dbReference type="AlphaFoldDB" id="A0A2T1M1N8"/>
<dbReference type="Pfam" id="PF12836">
    <property type="entry name" value="HHH_3"/>
    <property type="match status" value="1"/>
</dbReference>
<dbReference type="GO" id="GO:0015627">
    <property type="term" value="C:type II protein secretion system complex"/>
    <property type="evidence" value="ECO:0007669"/>
    <property type="project" value="TreeGrafter"/>
</dbReference>
<feature type="transmembrane region" description="Helical" evidence="1">
    <location>
        <begin position="36"/>
        <end position="53"/>
    </location>
</feature>
<dbReference type="OrthoDB" id="421825at2"/>
<keyword evidence="1" id="KW-0472">Membrane</keyword>
<keyword evidence="3" id="KW-1185">Reference proteome</keyword>
<evidence type="ECO:0000313" key="3">
    <source>
        <dbReference type="Proteomes" id="UP000239001"/>
    </source>
</evidence>
<dbReference type="GO" id="GO:0015628">
    <property type="term" value="P:protein secretion by the type II secretion system"/>
    <property type="evidence" value="ECO:0007669"/>
    <property type="project" value="TreeGrafter"/>
</dbReference>
<accession>A0A2T1M1N8</accession>
<dbReference type="Proteomes" id="UP000239001">
    <property type="component" value="Unassembled WGS sequence"/>
</dbReference>
<feature type="transmembrane region" description="Helical" evidence="1">
    <location>
        <begin position="12"/>
        <end position="29"/>
    </location>
</feature>